<dbReference type="Proteomes" id="UP000807115">
    <property type="component" value="Chromosome 10"/>
</dbReference>
<gene>
    <name evidence="2" type="ORF">BDA96_10G193500</name>
</gene>
<protein>
    <submittedName>
        <fullName evidence="2">Uncharacterized protein</fullName>
    </submittedName>
</protein>
<organism evidence="2 3">
    <name type="scientific">Sorghum bicolor</name>
    <name type="common">Sorghum</name>
    <name type="synonym">Sorghum vulgare</name>
    <dbReference type="NCBI Taxonomy" id="4558"/>
    <lineage>
        <taxon>Eukaryota</taxon>
        <taxon>Viridiplantae</taxon>
        <taxon>Streptophyta</taxon>
        <taxon>Embryophyta</taxon>
        <taxon>Tracheophyta</taxon>
        <taxon>Spermatophyta</taxon>
        <taxon>Magnoliopsida</taxon>
        <taxon>Liliopsida</taxon>
        <taxon>Poales</taxon>
        <taxon>Poaceae</taxon>
        <taxon>PACMAD clade</taxon>
        <taxon>Panicoideae</taxon>
        <taxon>Andropogonodae</taxon>
        <taxon>Andropogoneae</taxon>
        <taxon>Sorghinae</taxon>
        <taxon>Sorghum</taxon>
    </lineage>
</organism>
<proteinExistence type="predicted"/>
<dbReference type="AlphaFoldDB" id="A0A921Q607"/>
<reference evidence="2" key="1">
    <citation type="journal article" date="2019" name="BMC Genomics">
        <title>A new reference genome for Sorghum bicolor reveals high levels of sequence similarity between sweet and grain genotypes: implications for the genetics of sugar metabolism.</title>
        <authorList>
            <person name="Cooper E.A."/>
            <person name="Brenton Z.W."/>
            <person name="Flinn B.S."/>
            <person name="Jenkins J."/>
            <person name="Shu S."/>
            <person name="Flowers D."/>
            <person name="Luo F."/>
            <person name="Wang Y."/>
            <person name="Xia P."/>
            <person name="Barry K."/>
            <person name="Daum C."/>
            <person name="Lipzen A."/>
            <person name="Yoshinaga Y."/>
            <person name="Schmutz J."/>
            <person name="Saski C."/>
            <person name="Vermerris W."/>
            <person name="Kresovich S."/>
        </authorList>
    </citation>
    <scope>NUCLEOTIDE SEQUENCE</scope>
</reference>
<reference evidence="2" key="2">
    <citation type="submission" date="2020-10" db="EMBL/GenBank/DDBJ databases">
        <authorList>
            <person name="Cooper E.A."/>
            <person name="Brenton Z.W."/>
            <person name="Flinn B.S."/>
            <person name="Jenkins J."/>
            <person name="Shu S."/>
            <person name="Flowers D."/>
            <person name="Luo F."/>
            <person name="Wang Y."/>
            <person name="Xia P."/>
            <person name="Barry K."/>
            <person name="Daum C."/>
            <person name="Lipzen A."/>
            <person name="Yoshinaga Y."/>
            <person name="Schmutz J."/>
            <person name="Saski C."/>
            <person name="Vermerris W."/>
            <person name="Kresovich S."/>
        </authorList>
    </citation>
    <scope>NUCLEOTIDE SEQUENCE</scope>
</reference>
<comment type="caution">
    <text evidence="2">The sequence shown here is derived from an EMBL/GenBank/DDBJ whole genome shotgun (WGS) entry which is preliminary data.</text>
</comment>
<name>A0A921Q607_SORBI</name>
<evidence type="ECO:0000256" key="1">
    <source>
        <dbReference type="SAM" id="MobiDB-lite"/>
    </source>
</evidence>
<accession>A0A921Q607</accession>
<feature type="region of interest" description="Disordered" evidence="1">
    <location>
        <begin position="19"/>
        <end position="137"/>
    </location>
</feature>
<evidence type="ECO:0000313" key="3">
    <source>
        <dbReference type="Proteomes" id="UP000807115"/>
    </source>
</evidence>
<feature type="non-terminal residue" evidence="2">
    <location>
        <position position="1"/>
    </location>
</feature>
<evidence type="ECO:0000313" key="2">
    <source>
        <dbReference type="EMBL" id="KAG0514461.1"/>
    </source>
</evidence>
<sequence length="169" mass="17922">LDRLCEKTVLPLPYLCHTNPCPEGFPGAKPRPDRDRGAFKIPAPDASASEPRARAPFSPATRPAAATSGDAPDGPSSRSARARLQLLAPPSVSPSPSAPGDRRQGVEARGTVAGSRPRSAPPRPQVRHAVHPSPLPTSPAPFFCSHCRARVRVEHCRASVNGWLNPLLC</sequence>
<dbReference type="EMBL" id="CM027689">
    <property type="protein sequence ID" value="KAG0514461.1"/>
    <property type="molecule type" value="Genomic_DNA"/>
</dbReference>